<dbReference type="AlphaFoldDB" id="A0A364LKA1"/>
<feature type="repeat" description="ANK" evidence="3">
    <location>
        <begin position="596"/>
        <end position="628"/>
    </location>
</feature>
<protein>
    <submittedName>
        <fullName evidence="4">Uncharacterized protein</fullName>
    </submittedName>
</protein>
<dbReference type="Pfam" id="PF13637">
    <property type="entry name" value="Ank_4"/>
    <property type="match status" value="1"/>
</dbReference>
<dbReference type="PANTHER" id="PTHR24198:SF185">
    <property type="entry name" value="ANKYRIN-3"/>
    <property type="match status" value="1"/>
</dbReference>
<feature type="repeat" description="ANK" evidence="3">
    <location>
        <begin position="495"/>
        <end position="527"/>
    </location>
</feature>
<sequence>MFTSETQGLYKQDNPELVKLLVAQKKDLDKEEWHPLSRPQSIPSGTLLYIACMENRAAIVEALLKAGANPDQPISLDQMSPLLIACKMGHEQVVSLLLKYGANVQQTNQLGETPLYFACASNHQRIIEHLLIAKANPQQTNNKGETALFIACAEGLPLAVKNLIGAGADIEHSSEEGKTIFHALFNRIEKERVNQPRYTKYLKVLKLLLDIGVNIDKTLEGLETPFIQTLERKARDQNKMILDQIVSSRIYPFPTDKRRQFNDTYMEQLSISREITDGLAATLEFSLQFTPQRARLLLKRGASLENDTQWNQLLLACIEENIAKASEILSETIKLNEKDIPCMPMDLACFTGNTELVRLLEANELTRTCSEGYTPLMRACQYGHSDLVKERLEQDKINHEAGKVNALSLACSYGHRQVIEILMSHPEIEVRINSIYAAAYANNVTLVNELYASPACKALPDPERMLWVSCHSNHKEIILNHLDKYPALINQIDKKGKTALCHACANNNLALVMALLKRGAQLPLSNDLNLEVERPNPLFIASTKGHLSILKAMVEHYKPDNKLLQKCLLKACAYGHLGIVQFLLSRGASPIHQGDSWITPLHEATRNGHVDVVRELLVLGASPFTKNSMGRSPNDIAHSHNDENLVTMFSLVASFGSSIYTGSKLNTTYRSNSNLVFWQSALYPTIPERMDVNKISAATSFNQT</sequence>
<dbReference type="Pfam" id="PF12796">
    <property type="entry name" value="Ank_2"/>
    <property type="match status" value="3"/>
</dbReference>
<dbReference type="EMBL" id="MVJN01000004">
    <property type="protein sequence ID" value="RAP37020.1"/>
    <property type="molecule type" value="Genomic_DNA"/>
</dbReference>
<gene>
    <name evidence="4" type="ORF">B1207_06230</name>
</gene>
<dbReference type="SMART" id="SM00248">
    <property type="entry name" value="ANK"/>
    <property type="match status" value="12"/>
</dbReference>
<accession>A0A364LKA1</accession>
<keyword evidence="1" id="KW-0677">Repeat</keyword>
<dbReference type="PROSITE" id="PS50297">
    <property type="entry name" value="ANK_REP_REGION"/>
    <property type="match status" value="2"/>
</dbReference>
<feature type="repeat" description="ANK" evidence="3">
    <location>
        <begin position="77"/>
        <end position="109"/>
    </location>
</feature>
<dbReference type="Proteomes" id="UP000249458">
    <property type="component" value="Unassembled WGS sequence"/>
</dbReference>
<dbReference type="PANTHER" id="PTHR24198">
    <property type="entry name" value="ANKYRIN REPEAT AND PROTEIN KINASE DOMAIN-CONTAINING PROTEIN"/>
    <property type="match status" value="1"/>
</dbReference>
<dbReference type="InterPro" id="IPR036770">
    <property type="entry name" value="Ankyrin_rpt-contain_sf"/>
</dbReference>
<dbReference type="Gene3D" id="1.25.40.20">
    <property type="entry name" value="Ankyrin repeat-containing domain"/>
    <property type="match status" value="3"/>
</dbReference>
<feature type="repeat" description="ANK" evidence="3">
    <location>
        <begin position="143"/>
        <end position="175"/>
    </location>
</feature>
<feature type="repeat" description="ANK" evidence="3">
    <location>
        <begin position="110"/>
        <end position="142"/>
    </location>
</feature>
<proteinExistence type="predicted"/>
<name>A0A364LKA1_9GAMM</name>
<reference evidence="4 5" key="1">
    <citation type="submission" date="2017-02" db="EMBL/GenBank/DDBJ databases">
        <title>Legionella quilivanii strain from human: case report and whole genome sequencing analysis.</title>
        <authorList>
            <person name="Lalancette C."/>
            <person name="Leduc J.-M."/>
            <person name="Levesque S."/>
            <person name="Fournier E."/>
            <person name="Saoud J."/>
            <person name="Faucher S.P."/>
            <person name="Bernard K."/>
            <person name="Martineau C."/>
            <person name="Longtin J."/>
        </authorList>
    </citation>
    <scope>NUCLEOTIDE SEQUENCE [LARGE SCALE GENOMIC DNA]</scope>
    <source>
        <strain evidence="4 5">ID143958</strain>
    </source>
</reference>
<evidence type="ECO:0000256" key="2">
    <source>
        <dbReference type="ARBA" id="ARBA00023043"/>
    </source>
</evidence>
<keyword evidence="2 3" id="KW-0040">ANK repeat</keyword>
<dbReference type="PROSITE" id="PS50088">
    <property type="entry name" value="ANK_REPEAT"/>
    <property type="match status" value="5"/>
</dbReference>
<evidence type="ECO:0000256" key="1">
    <source>
        <dbReference type="ARBA" id="ARBA00022737"/>
    </source>
</evidence>
<evidence type="ECO:0000256" key="3">
    <source>
        <dbReference type="PROSITE-ProRule" id="PRU00023"/>
    </source>
</evidence>
<evidence type="ECO:0000313" key="5">
    <source>
        <dbReference type="Proteomes" id="UP000249458"/>
    </source>
</evidence>
<dbReference type="SUPFAM" id="SSF48403">
    <property type="entry name" value="Ankyrin repeat"/>
    <property type="match status" value="2"/>
</dbReference>
<dbReference type="RefSeq" id="WP_112219133.1">
    <property type="nucleotide sequence ID" value="NZ_MVJN01000004.1"/>
</dbReference>
<evidence type="ECO:0000313" key="4">
    <source>
        <dbReference type="EMBL" id="RAP37020.1"/>
    </source>
</evidence>
<organism evidence="4 5">
    <name type="scientific">Legionella quinlivanii</name>
    <dbReference type="NCBI Taxonomy" id="45073"/>
    <lineage>
        <taxon>Bacteria</taxon>
        <taxon>Pseudomonadati</taxon>
        <taxon>Pseudomonadota</taxon>
        <taxon>Gammaproteobacteria</taxon>
        <taxon>Legionellales</taxon>
        <taxon>Legionellaceae</taxon>
        <taxon>Legionella</taxon>
    </lineage>
</organism>
<comment type="caution">
    <text evidence="4">The sequence shown here is derived from an EMBL/GenBank/DDBJ whole genome shotgun (WGS) entry which is preliminary data.</text>
</comment>
<dbReference type="InterPro" id="IPR002110">
    <property type="entry name" value="Ankyrin_rpt"/>
</dbReference>